<dbReference type="InterPro" id="IPR001509">
    <property type="entry name" value="Epimerase_deHydtase"/>
</dbReference>
<evidence type="ECO:0000256" key="1">
    <source>
        <dbReference type="ARBA" id="ARBA00023002"/>
    </source>
</evidence>
<protein>
    <submittedName>
        <fullName evidence="4">Aldehyde reductase</fullName>
    </submittedName>
</protein>
<dbReference type="InterPro" id="IPR036291">
    <property type="entry name" value="NAD(P)-bd_dom_sf"/>
</dbReference>
<evidence type="ECO:0000256" key="2">
    <source>
        <dbReference type="ARBA" id="ARBA00023445"/>
    </source>
</evidence>
<keyword evidence="1" id="KW-0560">Oxidoreductase</keyword>
<evidence type="ECO:0000313" key="4">
    <source>
        <dbReference type="EMBL" id="KAK8877437.1"/>
    </source>
</evidence>
<proteinExistence type="inferred from homology"/>
<evidence type="ECO:0000259" key="3">
    <source>
        <dbReference type="Pfam" id="PF01370"/>
    </source>
</evidence>
<evidence type="ECO:0000313" key="5">
    <source>
        <dbReference type="Proteomes" id="UP001390339"/>
    </source>
</evidence>
<dbReference type="Proteomes" id="UP001390339">
    <property type="component" value="Unassembled WGS sequence"/>
</dbReference>
<name>A0ABR2JI06_9PEZI</name>
<gene>
    <name evidence="4" type="ORF">PGQ11_002383</name>
</gene>
<organism evidence="4 5">
    <name type="scientific">Apiospora arundinis</name>
    <dbReference type="NCBI Taxonomy" id="335852"/>
    <lineage>
        <taxon>Eukaryota</taxon>
        <taxon>Fungi</taxon>
        <taxon>Dikarya</taxon>
        <taxon>Ascomycota</taxon>
        <taxon>Pezizomycotina</taxon>
        <taxon>Sordariomycetes</taxon>
        <taxon>Xylariomycetidae</taxon>
        <taxon>Amphisphaeriales</taxon>
        <taxon>Apiosporaceae</taxon>
        <taxon>Apiospora</taxon>
    </lineage>
</organism>
<feature type="domain" description="NAD-dependent epimerase/dehydratase" evidence="3">
    <location>
        <begin position="15"/>
        <end position="200"/>
    </location>
</feature>
<keyword evidence="5" id="KW-1185">Reference proteome</keyword>
<comment type="similarity">
    <text evidence="2">Belongs to the NAD(P)-dependent epimerase/dehydratase family. Dihydroflavonol-4-reductase subfamily.</text>
</comment>
<reference evidence="4 5" key="1">
    <citation type="journal article" date="2024" name="IMA Fungus">
        <title>Apiospora arundinis, a panoply of carbohydrate-active enzymes and secondary metabolites.</title>
        <authorList>
            <person name="Sorensen T."/>
            <person name="Petersen C."/>
            <person name="Muurmann A.T."/>
            <person name="Christiansen J.V."/>
            <person name="Brundto M.L."/>
            <person name="Overgaard C.K."/>
            <person name="Boysen A.T."/>
            <person name="Wollenberg R.D."/>
            <person name="Larsen T.O."/>
            <person name="Sorensen J.L."/>
            <person name="Nielsen K.L."/>
            <person name="Sondergaard T.E."/>
        </authorList>
    </citation>
    <scope>NUCLEOTIDE SEQUENCE [LARGE SCALE GENOMIC DNA]</scope>
    <source>
        <strain evidence="4 5">AAU 773</strain>
    </source>
</reference>
<dbReference type="InterPro" id="IPR050425">
    <property type="entry name" value="NAD(P)_dehydrat-like"/>
</dbReference>
<dbReference type="PANTHER" id="PTHR10366">
    <property type="entry name" value="NAD DEPENDENT EPIMERASE/DEHYDRATASE"/>
    <property type="match status" value="1"/>
</dbReference>
<sequence length="370" mass="39905">MDHITSLAIPRGALVLVTGSTGSVGSAVTNELLKAGLKVRAVVRSLEKGGYLSDVFEKRYRPNVFEIVHAENLLDSGVLEEAMKDCAGVVHMATDTSLGTSPDQVITPTVNLARAVLGAAAKTPTVRRVVFTSSAATLPRLHEPVHITPSSWASDDIVRMAWSSSSSSPINDPTVKALIVYAASKIEAERACWAFMREEGQQQQQQQPRRSFVLNTVVPMTCLGAFAHPRLVSSMNGMLLGTWRGDPAAADVMRAIGAQCHVDLEDLGLLHLAALVLDDVSGERVLALGEVFHYEDVLGVMRKMDPARVELLLSAETKEAETETSSSSPGVRATVERGRYRELLTRMGKEQLTGLEESIRRAVTSSTTSS</sequence>
<accession>A0ABR2JI06</accession>
<dbReference type="PANTHER" id="PTHR10366:SF562">
    <property type="entry name" value="ALDEHYDE REDUCTASE II (AFU_ORTHOLOGUE AFUA_1G11360)"/>
    <property type="match status" value="1"/>
</dbReference>
<dbReference type="Pfam" id="PF01370">
    <property type="entry name" value="Epimerase"/>
    <property type="match status" value="1"/>
</dbReference>
<dbReference type="SUPFAM" id="SSF51735">
    <property type="entry name" value="NAD(P)-binding Rossmann-fold domains"/>
    <property type="match status" value="1"/>
</dbReference>
<dbReference type="Gene3D" id="3.40.50.720">
    <property type="entry name" value="NAD(P)-binding Rossmann-like Domain"/>
    <property type="match status" value="1"/>
</dbReference>
<comment type="caution">
    <text evidence="4">The sequence shown here is derived from an EMBL/GenBank/DDBJ whole genome shotgun (WGS) entry which is preliminary data.</text>
</comment>
<dbReference type="EMBL" id="JAPCWZ010000002">
    <property type="protein sequence ID" value="KAK8877437.1"/>
    <property type="molecule type" value="Genomic_DNA"/>
</dbReference>